<dbReference type="OrthoDB" id="7957531at2"/>
<reference evidence="3 4" key="1">
    <citation type="submission" date="2018-09" db="EMBL/GenBank/DDBJ databases">
        <title>Draft genome sequence of Rhodopseudomonas palustris 2.1.18.</title>
        <authorList>
            <person name="Robertson S.L."/>
            <person name="Meyer T.E."/>
            <person name="Kyndt J.A."/>
        </authorList>
    </citation>
    <scope>NUCLEOTIDE SEQUENCE [LARGE SCALE GENOMIC DNA]</scope>
    <source>
        <strain evidence="3 4">2.1.18</strain>
    </source>
</reference>
<dbReference type="InterPro" id="IPR052039">
    <property type="entry name" value="Caspase-related_regulators"/>
</dbReference>
<dbReference type="AlphaFoldDB" id="A0A418UYY5"/>
<accession>A0A418UYY5</accession>
<dbReference type="Gene3D" id="3.40.50.1460">
    <property type="match status" value="1"/>
</dbReference>
<dbReference type="EMBL" id="QYYD01000028">
    <property type="protein sequence ID" value="RJF68571.1"/>
    <property type="molecule type" value="Genomic_DNA"/>
</dbReference>
<dbReference type="InterPro" id="IPR029030">
    <property type="entry name" value="Caspase-like_dom_sf"/>
</dbReference>
<feature type="signal peptide" evidence="1">
    <location>
        <begin position="1"/>
        <end position="34"/>
    </location>
</feature>
<dbReference type="PANTHER" id="PTHR22576:SF37">
    <property type="entry name" value="MUCOSA-ASSOCIATED LYMPHOID TISSUE LYMPHOMA TRANSLOCATION PROTEIN 1"/>
    <property type="match status" value="1"/>
</dbReference>
<comment type="caution">
    <text evidence="3">The sequence shown here is derived from an EMBL/GenBank/DDBJ whole genome shotgun (WGS) entry which is preliminary data.</text>
</comment>
<sequence length="294" mass="31006">MMFRVPRLSRRSMTAMAALAAMVGAVSVAIGANAALNKRDIDAPRGKDTSQVSVAAPSTSRFALVIGNGRYPDASRPMLQPVNDARALSAALRREGFDVDMIEDARRNDIVQAVERLKGRVTKDSTVMLFFGGYGIQSGRESYMIPVDAQIWDEADVRRAGVSIEQVLEEIKDRGVHAKLAIIDASRRNPYERRFRAYSHGLAPINAPANALVLSSATPGKVAEDGDGDNSVLVGALLGSISSRVVSADAAFAKARLAVTRATNGAQVPSVSSSLVDDVKLAPVTADASAATGG</sequence>
<dbReference type="Pfam" id="PF00656">
    <property type="entry name" value="Peptidase_C14"/>
    <property type="match status" value="1"/>
</dbReference>
<dbReference type="GO" id="GO:0004197">
    <property type="term" value="F:cysteine-type endopeptidase activity"/>
    <property type="evidence" value="ECO:0007669"/>
    <property type="project" value="InterPro"/>
</dbReference>
<evidence type="ECO:0000313" key="3">
    <source>
        <dbReference type="EMBL" id="RJF68571.1"/>
    </source>
</evidence>
<dbReference type="PANTHER" id="PTHR22576">
    <property type="entry name" value="MUCOSA ASSOCIATED LYMPHOID TISSUE LYMPHOMA TRANSLOCATION PROTEIN 1/PARACASPASE"/>
    <property type="match status" value="1"/>
</dbReference>
<feature type="domain" description="Peptidase C14 caspase" evidence="2">
    <location>
        <begin position="61"/>
        <end position="278"/>
    </location>
</feature>
<evidence type="ECO:0000256" key="1">
    <source>
        <dbReference type="SAM" id="SignalP"/>
    </source>
</evidence>
<evidence type="ECO:0000313" key="4">
    <source>
        <dbReference type="Proteomes" id="UP000285523"/>
    </source>
</evidence>
<dbReference type="RefSeq" id="WP_119858750.1">
    <property type="nucleotide sequence ID" value="NZ_QYYD01000028.1"/>
</dbReference>
<organism evidence="3 4">
    <name type="scientific">Rhodopseudomonas palustris</name>
    <dbReference type="NCBI Taxonomy" id="1076"/>
    <lineage>
        <taxon>Bacteria</taxon>
        <taxon>Pseudomonadati</taxon>
        <taxon>Pseudomonadota</taxon>
        <taxon>Alphaproteobacteria</taxon>
        <taxon>Hyphomicrobiales</taxon>
        <taxon>Nitrobacteraceae</taxon>
        <taxon>Rhodopseudomonas</taxon>
    </lineage>
</organism>
<protein>
    <submittedName>
        <fullName evidence="3">Caspase family protein</fullName>
    </submittedName>
</protein>
<keyword evidence="1" id="KW-0732">Signal</keyword>
<proteinExistence type="predicted"/>
<dbReference type="Proteomes" id="UP000285523">
    <property type="component" value="Unassembled WGS sequence"/>
</dbReference>
<dbReference type="GO" id="GO:0006508">
    <property type="term" value="P:proteolysis"/>
    <property type="evidence" value="ECO:0007669"/>
    <property type="project" value="InterPro"/>
</dbReference>
<gene>
    <name evidence="3" type="ORF">D4Q52_22150</name>
</gene>
<dbReference type="InterPro" id="IPR011600">
    <property type="entry name" value="Pept_C14_caspase"/>
</dbReference>
<dbReference type="SUPFAM" id="SSF52129">
    <property type="entry name" value="Caspase-like"/>
    <property type="match status" value="1"/>
</dbReference>
<evidence type="ECO:0000259" key="2">
    <source>
        <dbReference type="Pfam" id="PF00656"/>
    </source>
</evidence>
<feature type="chain" id="PRO_5019160177" evidence="1">
    <location>
        <begin position="35"/>
        <end position="294"/>
    </location>
</feature>
<name>A0A418UYY5_RHOPL</name>